<name>A0A9P0ZNC1_CUSEU</name>
<proteinExistence type="predicted"/>
<protein>
    <submittedName>
        <fullName evidence="2">Uncharacterized protein</fullName>
    </submittedName>
</protein>
<dbReference type="Proteomes" id="UP001152484">
    <property type="component" value="Unassembled WGS sequence"/>
</dbReference>
<sequence length="230" mass="25724">MDDVGALAPIPREHVNRDIFGRETLEAIVPNRASILEGSLNPSVLMSQVMPSADRLALARMNDEGLNSRILQNSASVYMGLCEHFRRMEQLRREKAADDEEKANLLKKLADLEETLRAATEGVDRRVEAAKGKGRAESEKVTGEAAQATDVVAEKAKNEAVALVERSAVDAFSASGWEVEDREEWVFSVVHKKIDAWVESPSKMWLAERGDSYYQGGEFFTQRLIYRRLA</sequence>
<dbReference type="AlphaFoldDB" id="A0A9P0ZNC1"/>
<feature type="coiled-coil region" evidence="1">
    <location>
        <begin position="88"/>
        <end position="122"/>
    </location>
</feature>
<reference evidence="2" key="1">
    <citation type="submission" date="2022-07" db="EMBL/GenBank/DDBJ databases">
        <authorList>
            <person name="Macas J."/>
            <person name="Novak P."/>
            <person name="Neumann P."/>
        </authorList>
    </citation>
    <scope>NUCLEOTIDE SEQUENCE</scope>
</reference>
<dbReference type="EMBL" id="CAMAPE010000047">
    <property type="protein sequence ID" value="CAH9104964.1"/>
    <property type="molecule type" value="Genomic_DNA"/>
</dbReference>
<dbReference type="OrthoDB" id="1328918at2759"/>
<gene>
    <name evidence="2" type="ORF">CEURO_LOCUS16744</name>
</gene>
<evidence type="ECO:0000313" key="3">
    <source>
        <dbReference type="Proteomes" id="UP001152484"/>
    </source>
</evidence>
<keyword evidence="1" id="KW-0175">Coiled coil</keyword>
<evidence type="ECO:0000313" key="2">
    <source>
        <dbReference type="EMBL" id="CAH9104964.1"/>
    </source>
</evidence>
<accession>A0A9P0ZNC1</accession>
<keyword evidence="3" id="KW-1185">Reference proteome</keyword>
<organism evidence="2 3">
    <name type="scientific">Cuscuta europaea</name>
    <name type="common">European dodder</name>
    <dbReference type="NCBI Taxonomy" id="41803"/>
    <lineage>
        <taxon>Eukaryota</taxon>
        <taxon>Viridiplantae</taxon>
        <taxon>Streptophyta</taxon>
        <taxon>Embryophyta</taxon>
        <taxon>Tracheophyta</taxon>
        <taxon>Spermatophyta</taxon>
        <taxon>Magnoliopsida</taxon>
        <taxon>eudicotyledons</taxon>
        <taxon>Gunneridae</taxon>
        <taxon>Pentapetalae</taxon>
        <taxon>asterids</taxon>
        <taxon>lamiids</taxon>
        <taxon>Solanales</taxon>
        <taxon>Convolvulaceae</taxon>
        <taxon>Cuscuteae</taxon>
        <taxon>Cuscuta</taxon>
        <taxon>Cuscuta subgen. Cuscuta</taxon>
    </lineage>
</organism>
<evidence type="ECO:0000256" key="1">
    <source>
        <dbReference type="SAM" id="Coils"/>
    </source>
</evidence>
<comment type="caution">
    <text evidence="2">The sequence shown here is derived from an EMBL/GenBank/DDBJ whole genome shotgun (WGS) entry which is preliminary data.</text>
</comment>